<comment type="catalytic activity">
    <reaction evidence="9 10">
        <text>XTP + H2O = XMP + diphosphate + H(+)</text>
        <dbReference type="Rhea" id="RHEA:28610"/>
        <dbReference type="ChEBI" id="CHEBI:15377"/>
        <dbReference type="ChEBI" id="CHEBI:15378"/>
        <dbReference type="ChEBI" id="CHEBI:33019"/>
        <dbReference type="ChEBI" id="CHEBI:57464"/>
        <dbReference type="ChEBI" id="CHEBI:61314"/>
        <dbReference type="EC" id="3.6.1.66"/>
    </reaction>
</comment>
<dbReference type="EC" id="3.6.1.66" evidence="10"/>
<evidence type="ECO:0000256" key="8">
    <source>
        <dbReference type="ARBA" id="ARBA00051875"/>
    </source>
</evidence>
<evidence type="ECO:0000256" key="6">
    <source>
        <dbReference type="ARBA" id="ARBA00022842"/>
    </source>
</evidence>
<evidence type="ECO:0000313" key="13">
    <source>
        <dbReference type="Proteomes" id="UP000284219"/>
    </source>
</evidence>
<keyword evidence="3 10" id="KW-0479">Metal-binding</keyword>
<dbReference type="GO" id="GO:0046872">
    <property type="term" value="F:metal ion binding"/>
    <property type="evidence" value="ECO:0007669"/>
    <property type="project" value="UniProtKB-KW"/>
</dbReference>
<dbReference type="EMBL" id="MCHY01000008">
    <property type="protein sequence ID" value="RKD23856.1"/>
    <property type="molecule type" value="Genomic_DNA"/>
</dbReference>
<proteinExistence type="inferred from homology"/>
<reference evidence="12 13" key="1">
    <citation type="submission" date="2016-08" db="EMBL/GenBank/DDBJ databases">
        <title>Novel Firmicute Genomes.</title>
        <authorList>
            <person name="Poppleton D.I."/>
            <person name="Gribaldo S."/>
        </authorList>
    </citation>
    <scope>NUCLEOTIDE SEQUENCE [LARGE SCALE GENOMIC DNA]</scope>
    <source>
        <strain evidence="12 13">RAOx-1</strain>
    </source>
</reference>
<evidence type="ECO:0000256" key="9">
    <source>
        <dbReference type="ARBA" id="ARBA00052017"/>
    </source>
</evidence>
<sequence>MSAIIVLATRNKGKIEELNGMLSEHGIVVKGLDDYPECPEIEEDGETFEQNAIKKAETVSKLLGLPALADDSGLEVDALDGQPGVYSARFAGLNATDRDNIEKLIALMSATPVDARQARFRCALAFAAPGQRTWTCSGSCEGEIVLAPRGHEGFGYDPIFYLPERDLTMAQLTEREKNKISHRGEAVRKFVTELPRLL</sequence>
<dbReference type="InterPro" id="IPR029001">
    <property type="entry name" value="ITPase-like_fam"/>
</dbReference>
<dbReference type="GO" id="GO:0036220">
    <property type="term" value="F:ITP diphosphatase activity"/>
    <property type="evidence" value="ECO:0007669"/>
    <property type="project" value="UniProtKB-UniRule"/>
</dbReference>
<dbReference type="GO" id="GO:0036222">
    <property type="term" value="F:XTP diphosphatase activity"/>
    <property type="evidence" value="ECO:0007669"/>
    <property type="project" value="UniProtKB-UniRule"/>
</dbReference>
<feature type="binding site" evidence="10">
    <location>
        <begin position="182"/>
        <end position="183"/>
    </location>
    <ligand>
        <name>substrate</name>
    </ligand>
</feature>
<feature type="binding site" evidence="10">
    <location>
        <position position="177"/>
    </location>
    <ligand>
        <name>substrate</name>
    </ligand>
</feature>
<feature type="binding site" evidence="10">
    <location>
        <position position="72"/>
    </location>
    <ligand>
        <name>substrate</name>
    </ligand>
</feature>
<dbReference type="PANTHER" id="PTHR11067">
    <property type="entry name" value="INOSINE TRIPHOSPHATE PYROPHOSPHATASE/HAM1 PROTEIN"/>
    <property type="match status" value="1"/>
</dbReference>
<dbReference type="Proteomes" id="UP000284219">
    <property type="component" value="Unassembled WGS sequence"/>
</dbReference>
<dbReference type="HAMAP" id="MF_01405">
    <property type="entry name" value="Non_canon_purine_NTPase"/>
    <property type="match status" value="1"/>
</dbReference>
<dbReference type="RefSeq" id="WP_120189084.1">
    <property type="nucleotide sequence ID" value="NZ_MCHY01000008.1"/>
</dbReference>
<comment type="similarity">
    <text evidence="1 10 11">Belongs to the HAM1 NTPase family.</text>
</comment>
<dbReference type="InterPro" id="IPR020922">
    <property type="entry name" value="dITP/XTP_pyrophosphatase"/>
</dbReference>
<dbReference type="GO" id="GO:0000166">
    <property type="term" value="F:nucleotide binding"/>
    <property type="evidence" value="ECO:0007669"/>
    <property type="project" value="UniProtKB-KW"/>
</dbReference>
<keyword evidence="4 10" id="KW-0547">Nucleotide-binding</keyword>
<evidence type="ECO:0000256" key="4">
    <source>
        <dbReference type="ARBA" id="ARBA00022741"/>
    </source>
</evidence>
<dbReference type="GO" id="GO:0009117">
    <property type="term" value="P:nucleotide metabolic process"/>
    <property type="evidence" value="ECO:0007669"/>
    <property type="project" value="UniProtKB-KW"/>
</dbReference>
<keyword evidence="5 10" id="KW-0378">Hydrolase</keyword>
<dbReference type="FunFam" id="3.90.950.10:FF:000001">
    <property type="entry name" value="dITP/XTP pyrophosphatase"/>
    <property type="match status" value="1"/>
</dbReference>
<feature type="binding site" evidence="10">
    <location>
        <begin position="9"/>
        <end position="14"/>
    </location>
    <ligand>
        <name>substrate</name>
    </ligand>
</feature>
<dbReference type="Pfam" id="PF01725">
    <property type="entry name" value="Ham1p_like"/>
    <property type="match status" value="1"/>
</dbReference>
<dbReference type="SUPFAM" id="SSF52972">
    <property type="entry name" value="ITPase-like"/>
    <property type="match status" value="1"/>
</dbReference>
<dbReference type="CDD" id="cd00515">
    <property type="entry name" value="HAM1"/>
    <property type="match status" value="1"/>
</dbReference>
<comment type="function">
    <text evidence="10">Pyrophosphatase that catalyzes the hydrolysis of nucleoside triphosphates to their monophosphate derivatives, with a high preference for the non-canonical purine nucleotides XTP (xanthosine triphosphate), dITP (deoxyinosine triphosphate) and ITP. Seems to function as a house-cleaning enzyme that removes non-canonical purine nucleotides from the nucleotide pool, thus preventing their incorporation into DNA/RNA and avoiding chromosomal lesions.</text>
</comment>
<feature type="binding site" evidence="10">
    <location>
        <begin position="154"/>
        <end position="157"/>
    </location>
    <ligand>
        <name>substrate</name>
    </ligand>
</feature>
<evidence type="ECO:0000256" key="3">
    <source>
        <dbReference type="ARBA" id="ARBA00022723"/>
    </source>
</evidence>
<evidence type="ECO:0000313" key="12">
    <source>
        <dbReference type="EMBL" id="RKD23856.1"/>
    </source>
</evidence>
<dbReference type="Gene3D" id="3.90.950.10">
    <property type="match status" value="1"/>
</dbReference>
<evidence type="ECO:0000256" key="5">
    <source>
        <dbReference type="ARBA" id="ARBA00022801"/>
    </source>
</evidence>
<comment type="subunit">
    <text evidence="2 10">Homodimer.</text>
</comment>
<comment type="catalytic activity">
    <reaction evidence="8 10">
        <text>dITP + H2O = dIMP + diphosphate + H(+)</text>
        <dbReference type="Rhea" id="RHEA:28342"/>
        <dbReference type="ChEBI" id="CHEBI:15377"/>
        <dbReference type="ChEBI" id="CHEBI:15378"/>
        <dbReference type="ChEBI" id="CHEBI:33019"/>
        <dbReference type="ChEBI" id="CHEBI:61194"/>
        <dbReference type="ChEBI" id="CHEBI:61382"/>
        <dbReference type="EC" id="3.6.1.66"/>
    </reaction>
</comment>
<protein>
    <recommendedName>
        <fullName evidence="10">dITP/XTP pyrophosphatase</fullName>
        <ecNumber evidence="10">3.6.1.66</ecNumber>
    </recommendedName>
    <alternativeName>
        <fullName evidence="10">Non-canonical purine NTP pyrophosphatase</fullName>
    </alternativeName>
    <alternativeName>
        <fullName evidence="10">Non-standard purine NTP pyrophosphatase</fullName>
    </alternativeName>
    <alternativeName>
        <fullName evidence="10">Nucleoside-triphosphate diphosphatase</fullName>
    </alternativeName>
    <alternativeName>
        <fullName evidence="10">Nucleoside-triphosphate pyrophosphatase</fullName>
        <shortName evidence="10">NTPase</shortName>
    </alternativeName>
</protein>
<evidence type="ECO:0000256" key="11">
    <source>
        <dbReference type="RuleBase" id="RU003781"/>
    </source>
</evidence>
<keyword evidence="13" id="KW-1185">Reference proteome</keyword>
<comment type="cofactor">
    <cofactor evidence="10">
        <name>Mg(2+)</name>
        <dbReference type="ChEBI" id="CHEBI:18420"/>
    </cofactor>
    <text evidence="10">Binds 1 Mg(2+) ion per subunit.</text>
</comment>
<dbReference type="NCBIfam" id="TIGR00042">
    <property type="entry name" value="RdgB/HAM1 family non-canonical purine NTP pyrophosphatase"/>
    <property type="match status" value="1"/>
</dbReference>
<dbReference type="GO" id="GO:0005829">
    <property type="term" value="C:cytosol"/>
    <property type="evidence" value="ECO:0007669"/>
    <property type="project" value="TreeGrafter"/>
</dbReference>
<evidence type="ECO:0000256" key="2">
    <source>
        <dbReference type="ARBA" id="ARBA00011738"/>
    </source>
</evidence>
<dbReference type="OrthoDB" id="9807456at2"/>
<dbReference type="InterPro" id="IPR002637">
    <property type="entry name" value="RdgB/HAM1"/>
</dbReference>
<evidence type="ECO:0000256" key="10">
    <source>
        <dbReference type="HAMAP-Rule" id="MF_01405"/>
    </source>
</evidence>
<feature type="active site" description="Proton acceptor" evidence="10">
    <location>
        <position position="71"/>
    </location>
</feature>
<feature type="binding site" evidence="10">
    <location>
        <position position="42"/>
    </location>
    <ligand>
        <name>Mg(2+)</name>
        <dbReference type="ChEBI" id="CHEBI:18420"/>
    </ligand>
</feature>
<comment type="caution">
    <text evidence="12">The sequence shown here is derived from an EMBL/GenBank/DDBJ whole genome shotgun (WGS) entry which is preliminary data.</text>
</comment>
<feature type="binding site" evidence="10">
    <location>
        <position position="71"/>
    </location>
    <ligand>
        <name>Mg(2+)</name>
        <dbReference type="ChEBI" id="CHEBI:18420"/>
    </ligand>
</feature>
<keyword evidence="6 10" id="KW-0460">Magnesium</keyword>
<dbReference type="NCBIfam" id="NF011397">
    <property type="entry name" value="PRK14822.1"/>
    <property type="match status" value="1"/>
</dbReference>
<comment type="catalytic activity">
    <reaction evidence="10">
        <text>ITP + H2O = IMP + diphosphate + H(+)</text>
        <dbReference type="Rhea" id="RHEA:29399"/>
        <dbReference type="ChEBI" id="CHEBI:15377"/>
        <dbReference type="ChEBI" id="CHEBI:15378"/>
        <dbReference type="ChEBI" id="CHEBI:33019"/>
        <dbReference type="ChEBI" id="CHEBI:58053"/>
        <dbReference type="ChEBI" id="CHEBI:61402"/>
        <dbReference type="EC" id="3.6.1.66"/>
    </reaction>
</comment>
<evidence type="ECO:0000256" key="7">
    <source>
        <dbReference type="ARBA" id="ARBA00023080"/>
    </source>
</evidence>
<evidence type="ECO:0000256" key="1">
    <source>
        <dbReference type="ARBA" id="ARBA00008023"/>
    </source>
</evidence>
<dbReference type="PANTHER" id="PTHR11067:SF9">
    <property type="entry name" value="INOSINE TRIPHOSPHATE PYROPHOSPHATASE"/>
    <property type="match status" value="1"/>
</dbReference>
<organism evidence="12 13">
    <name type="scientific">Ammoniphilus oxalaticus</name>
    <dbReference type="NCBI Taxonomy" id="66863"/>
    <lineage>
        <taxon>Bacteria</taxon>
        <taxon>Bacillati</taxon>
        <taxon>Bacillota</taxon>
        <taxon>Bacilli</taxon>
        <taxon>Bacillales</taxon>
        <taxon>Paenibacillaceae</taxon>
        <taxon>Aneurinibacillus group</taxon>
        <taxon>Ammoniphilus</taxon>
    </lineage>
</organism>
<name>A0A419SIS2_9BACL</name>
<dbReference type="GO" id="GO:0009146">
    <property type="term" value="P:purine nucleoside triphosphate catabolic process"/>
    <property type="evidence" value="ECO:0007669"/>
    <property type="project" value="UniProtKB-UniRule"/>
</dbReference>
<dbReference type="AlphaFoldDB" id="A0A419SIS2"/>
<keyword evidence="7 10" id="KW-0546">Nucleotide metabolism</keyword>
<gene>
    <name evidence="12" type="ORF">BEP19_05345</name>
</gene>
<dbReference type="GO" id="GO:0035870">
    <property type="term" value="F:dITP diphosphatase activity"/>
    <property type="evidence" value="ECO:0007669"/>
    <property type="project" value="UniProtKB-UniRule"/>
</dbReference>
<dbReference type="GO" id="GO:0017111">
    <property type="term" value="F:ribonucleoside triphosphate phosphatase activity"/>
    <property type="evidence" value="ECO:0007669"/>
    <property type="project" value="InterPro"/>
</dbReference>
<accession>A0A419SIS2</accession>